<dbReference type="PATRIC" id="fig|44252.3.peg.29"/>
<keyword evidence="1" id="KW-1133">Transmembrane helix</keyword>
<dbReference type="AlphaFoldDB" id="A0A091A7G3"/>
<keyword evidence="4" id="KW-1185">Reference proteome</keyword>
<evidence type="ECO:0000313" key="3">
    <source>
        <dbReference type="EMBL" id="MUG23536.1"/>
    </source>
</evidence>
<dbReference type="Proteomes" id="UP000442469">
    <property type="component" value="Unassembled WGS sequence"/>
</dbReference>
<dbReference type="RefSeq" id="WP_036624027.1">
    <property type="nucleotide sequence ID" value="NZ_BGML01000001.1"/>
</dbReference>
<comment type="caution">
    <text evidence="2">The sequence shown here is derived from an EMBL/GenBank/DDBJ whole genome shotgun (WGS) entry which is preliminary data.</text>
</comment>
<dbReference type="EMBL" id="WNZZ01000009">
    <property type="protein sequence ID" value="MUG23536.1"/>
    <property type="molecule type" value="Genomic_DNA"/>
</dbReference>
<feature type="transmembrane region" description="Helical" evidence="1">
    <location>
        <begin position="12"/>
        <end position="35"/>
    </location>
</feature>
<evidence type="ECO:0000313" key="2">
    <source>
        <dbReference type="EMBL" id="KFN12171.1"/>
    </source>
</evidence>
<feature type="transmembrane region" description="Helical" evidence="1">
    <location>
        <begin position="42"/>
        <end position="60"/>
    </location>
</feature>
<reference evidence="2 4" key="1">
    <citation type="submission" date="2014-04" db="EMBL/GenBank/DDBJ databases">
        <authorList>
            <person name="Bishop-Lilly K.A."/>
            <person name="Broomall S.M."/>
            <person name="Chain P.S."/>
            <person name="Chertkov O."/>
            <person name="Coyne S.R."/>
            <person name="Daligault H.E."/>
            <person name="Davenport K.W."/>
            <person name="Erkkila T."/>
            <person name="Frey K.G."/>
            <person name="Gibbons H.S."/>
            <person name="Gu W."/>
            <person name="Jaissle J."/>
            <person name="Johnson S.L."/>
            <person name="Koroleva G.I."/>
            <person name="Ladner J.T."/>
            <person name="Lo C.-C."/>
            <person name="Minogue T.D."/>
            <person name="Munk C."/>
            <person name="Palacios G.F."/>
            <person name="Redden C.L."/>
            <person name="Rosenzweig C.N."/>
            <person name="Scholz M.B."/>
            <person name="Teshima H."/>
            <person name="Xu Y."/>
        </authorList>
    </citation>
    <scope>NUCLEOTIDE SEQUENCE [LARGE SCALE GENOMIC DNA]</scope>
    <source>
        <strain evidence="2 4">8244</strain>
    </source>
</reference>
<feature type="transmembrane region" description="Helical" evidence="1">
    <location>
        <begin position="66"/>
        <end position="88"/>
    </location>
</feature>
<accession>A0A091A7G3</accession>
<keyword evidence="1" id="KW-0812">Transmembrane</keyword>
<proteinExistence type="predicted"/>
<dbReference type="OrthoDB" id="9793283at2"/>
<dbReference type="GeneID" id="77008081"/>
<evidence type="ECO:0000256" key="1">
    <source>
        <dbReference type="SAM" id="Phobius"/>
    </source>
</evidence>
<gene>
    <name evidence="2" type="ORF">DJ90_1831</name>
    <name evidence="3" type="ORF">GNQ08_14130</name>
</gene>
<dbReference type="HOGENOM" id="CLU_2274572_0_0_9"/>
<dbReference type="Proteomes" id="UP000029278">
    <property type="component" value="Unassembled WGS sequence"/>
</dbReference>
<sequence>MSLRSTKAVSFWFVAYALLMIMMGANIPAPLYSLYGEMRGSFYAVTYLGAGLPVLILGFGAERIGFLPAILIYSGLVVIAAIALAGIVHRYFTRGNYAAQDA</sequence>
<dbReference type="EMBL" id="JMQA01000001">
    <property type="protein sequence ID" value="KFN12171.1"/>
    <property type="molecule type" value="Genomic_DNA"/>
</dbReference>
<reference evidence="3 5" key="2">
    <citation type="submission" date="2019-11" db="EMBL/GenBank/DDBJ databases">
        <title>Draft genome sequences of five Paenibacillus species of dairy origin.</title>
        <authorList>
            <person name="Olajide A.M."/>
            <person name="Chen S."/>
            <person name="Lapointe G."/>
        </authorList>
    </citation>
    <scope>NUCLEOTIDE SEQUENCE [LARGE SCALE GENOMIC DNA]</scope>
    <source>
        <strain evidence="3 5">3CT49</strain>
    </source>
</reference>
<organism evidence="2 4">
    <name type="scientific">Paenibacillus macerans</name>
    <name type="common">Bacillus macerans</name>
    <dbReference type="NCBI Taxonomy" id="44252"/>
    <lineage>
        <taxon>Bacteria</taxon>
        <taxon>Bacillati</taxon>
        <taxon>Bacillota</taxon>
        <taxon>Bacilli</taxon>
        <taxon>Bacillales</taxon>
        <taxon>Paenibacillaceae</taxon>
        <taxon>Paenibacillus</taxon>
    </lineage>
</organism>
<evidence type="ECO:0000313" key="5">
    <source>
        <dbReference type="Proteomes" id="UP000442469"/>
    </source>
</evidence>
<keyword evidence="1" id="KW-0472">Membrane</keyword>
<name>A0A091A7G3_PAEMA</name>
<evidence type="ECO:0000313" key="4">
    <source>
        <dbReference type="Proteomes" id="UP000029278"/>
    </source>
</evidence>
<protein>
    <submittedName>
        <fullName evidence="2">Putative membrane protein</fullName>
    </submittedName>
</protein>